<evidence type="ECO:0000313" key="3">
    <source>
        <dbReference type="Proteomes" id="UP000230132"/>
    </source>
</evidence>
<dbReference type="SMART" id="SM00382">
    <property type="entry name" value="AAA"/>
    <property type="match status" value="1"/>
</dbReference>
<dbReference type="PANTHER" id="PTHR43566">
    <property type="entry name" value="CONSERVED PROTEIN"/>
    <property type="match status" value="1"/>
</dbReference>
<sequence length="374" mass="43982">MYKRLLKQIIAKKFFQGKIVILAGARQTGKTTLSLELIKNYSKKNIRFFNCDNPSDREELANKNIEFLKKLIGEAKVIFIDEAQKVENIGQTLKLLVDFYKKEKQIIATGSSILNLLDYTQEPLTGRKFVYHLFPLSLKEIYATGDYLTLLKEIEELIVFGSYPEVVSQKSFKAKEDLLGELSSSYIYKDIFGFQEIKGPDFLVKLLKALALQIGSEVSYNELANTLQIDKKTIERYLELLEKSFVIFRLKPFTKNKRREISKLKKIYFYDTGIRNALINNFNFLDKRNDKGALWENFLIAERMKYLSYCKIKKESYFWRTYDGNEIDLIEETSDELKGYEFKWQDKKKTKSQKYNWLDSFEIIAKKNLKGFVF</sequence>
<dbReference type="Proteomes" id="UP000230132">
    <property type="component" value="Unassembled WGS sequence"/>
</dbReference>
<feature type="domain" description="AAA+ ATPase" evidence="1">
    <location>
        <begin position="16"/>
        <end position="134"/>
    </location>
</feature>
<name>A0A2H0UUR6_9BACT</name>
<reference evidence="3" key="1">
    <citation type="submission" date="2017-09" db="EMBL/GenBank/DDBJ databases">
        <title>Depth-based differentiation of microbial function through sediment-hosted aquifers and enrichment of novel symbionts in the deep terrestrial subsurface.</title>
        <authorList>
            <person name="Probst A.J."/>
            <person name="Ladd B."/>
            <person name="Jarett J.K."/>
            <person name="Geller-Mcgrath D.E."/>
            <person name="Sieber C.M.K."/>
            <person name="Emerson J.B."/>
            <person name="Anantharaman K."/>
            <person name="Thomas B.C."/>
            <person name="Malmstrom R."/>
            <person name="Stieglmeier M."/>
            <person name="Klingl A."/>
            <person name="Woyke T."/>
            <person name="Ryan C.M."/>
            <person name="Banfield J.F."/>
        </authorList>
    </citation>
    <scope>NUCLEOTIDE SEQUENCE [LARGE SCALE GENOMIC DNA]</scope>
</reference>
<dbReference type="CDD" id="cd00009">
    <property type="entry name" value="AAA"/>
    <property type="match status" value="1"/>
</dbReference>
<comment type="caution">
    <text evidence="2">The sequence shown here is derived from an EMBL/GenBank/DDBJ whole genome shotgun (WGS) entry which is preliminary data.</text>
</comment>
<protein>
    <submittedName>
        <fullName evidence="2">ATPase</fullName>
    </submittedName>
</protein>
<dbReference type="PANTHER" id="PTHR43566:SF1">
    <property type="entry name" value="AAA+ ATPASE DOMAIN-CONTAINING PROTEIN"/>
    <property type="match status" value="1"/>
</dbReference>
<dbReference type="InterPro" id="IPR041682">
    <property type="entry name" value="AAA_14"/>
</dbReference>
<dbReference type="InterPro" id="IPR003593">
    <property type="entry name" value="AAA+_ATPase"/>
</dbReference>
<evidence type="ECO:0000313" key="2">
    <source>
        <dbReference type="EMBL" id="PIR90557.1"/>
    </source>
</evidence>
<dbReference type="SUPFAM" id="SSF52540">
    <property type="entry name" value="P-loop containing nucleoside triphosphate hydrolases"/>
    <property type="match status" value="1"/>
</dbReference>
<organism evidence="2 3">
    <name type="scientific">bacterium (Candidatus Gribaldobacteria) CG10_big_fil_rev_8_21_14_0_10_37_21</name>
    <dbReference type="NCBI Taxonomy" id="2014275"/>
    <lineage>
        <taxon>Bacteria</taxon>
        <taxon>Candidatus Gribaldobacteria</taxon>
    </lineage>
</organism>
<dbReference type="AlphaFoldDB" id="A0A2H0UUR6"/>
<dbReference type="Pfam" id="PF13635">
    <property type="entry name" value="DUF4143"/>
    <property type="match status" value="1"/>
</dbReference>
<dbReference type="Pfam" id="PF13173">
    <property type="entry name" value="AAA_14"/>
    <property type="match status" value="1"/>
</dbReference>
<dbReference type="InterPro" id="IPR025420">
    <property type="entry name" value="DUF4143"/>
</dbReference>
<accession>A0A2H0UUR6</accession>
<gene>
    <name evidence="2" type="ORF">COU05_01270</name>
</gene>
<proteinExistence type="predicted"/>
<dbReference type="EMBL" id="PFAX01000014">
    <property type="protein sequence ID" value="PIR90557.1"/>
    <property type="molecule type" value="Genomic_DNA"/>
</dbReference>
<dbReference type="Gene3D" id="3.40.50.300">
    <property type="entry name" value="P-loop containing nucleotide triphosphate hydrolases"/>
    <property type="match status" value="1"/>
</dbReference>
<evidence type="ECO:0000259" key="1">
    <source>
        <dbReference type="SMART" id="SM00382"/>
    </source>
</evidence>
<dbReference type="InterPro" id="IPR027417">
    <property type="entry name" value="P-loop_NTPase"/>
</dbReference>